<dbReference type="GeneID" id="24164218"/>
<dbReference type="VEuPathDB" id="FungiDB:CIMG_12591"/>
<gene>
    <name evidence="1" type="ORF">CIMG_12591</name>
</gene>
<dbReference type="AlphaFoldDB" id="A0A0D8JS23"/>
<evidence type="ECO:0000313" key="2">
    <source>
        <dbReference type="Proteomes" id="UP000001261"/>
    </source>
</evidence>
<dbReference type="RefSeq" id="XP_004445550.1">
    <property type="nucleotide sequence ID" value="XM_004445493.1"/>
</dbReference>
<protein>
    <submittedName>
        <fullName evidence="1">Uncharacterized protein</fullName>
    </submittedName>
</protein>
<sequence length="60" mass="6864">MLSFLQQEQQLQLQIITATAVWLDIILRVVKGGREEIFISYSEIQEHADNLDTTEISTGE</sequence>
<keyword evidence="2" id="KW-1185">Reference proteome</keyword>
<dbReference type="EMBL" id="GG704911">
    <property type="protein sequence ID" value="KJF59929.1"/>
    <property type="molecule type" value="Genomic_DNA"/>
</dbReference>
<dbReference type="InParanoid" id="A0A0D8JS23"/>
<name>A0A0D8JS23_COCIM</name>
<accession>A0A0D8JS23</accession>
<reference evidence="2" key="2">
    <citation type="journal article" date="2010" name="Genome Res.">
        <title>Population genomic sequencing of Coccidioides fungi reveals recent hybridization and transposon control.</title>
        <authorList>
            <person name="Neafsey D.E."/>
            <person name="Barker B.M."/>
            <person name="Sharpton T.J."/>
            <person name="Stajich J.E."/>
            <person name="Park D.J."/>
            <person name="Whiston E."/>
            <person name="Hung C.-Y."/>
            <person name="McMahan C."/>
            <person name="White J."/>
            <person name="Sykes S."/>
            <person name="Heiman D."/>
            <person name="Young S."/>
            <person name="Zeng Q."/>
            <person name="Abouelleil A."/>
            <person name="Aftuck L."/>
            <person name="Bessette D."/>
            <person name="Brown A."/>
            <person name="FitzGerald M."/>
            <person name="Lui A."/>
            <person name="Macdonald J.P."/>
            <person name="Priest M."/>
            <person name="Orbach M.J."/>
            <person name="Galgiani J.N."/>
            <person name="Kirkland T.N."/>
            <person name="Cole G.T."/>
            <person name="Birren B.W."/>
            <person name="Henn M.R."/>
            <person name="Taylor J.W."/>
            <person name="Rounsley S.D."/>
        </authorList>
    </citation>
    <scope>GENOME REANNOTATION</scope>
    <source>
        <strain evidence="2">RS</strain>
    </source>
</reference>
<reference evidence="2" key="1">
    <citation type="journal article" date="2009" name="Genome Res.">
        <title>Comparative genomic analyses of the human fungal pathogens Coccidioides and their relatives.</title>
        <authorList>
            <person name="Sharpton T.J."/>
            <person name="Stajich J.E."/>
            <person name="Rounsley S.D."/>
            <person name="Gardner M.J."/>
            <person name="Wortman J.R."/>
            <person name="Jordar V.S."/>
            <person name="Maiti R."/>
            <person name="Kodira C.D."/>
            <person name="Neafsey D.E."/>
            <person name="Zeng Q."/>
            <person name="Hung C.-Y."/>
            <person name="McMahan C."/>
            <person name="Muszewska A."/>
            <person name="Grynberg M."/>
            <person name="Mandel M.A."/>
            <person name="Kellner E.M."/>
            <person name="Barker B.M."/>
            <person name="Galgiani J.N."/>
            <person name="Orbach M.J."/>
            <person name="Kirkland T.N."/>
            <person name="Cole G.T."/>
            <person name="Henn M.R."/>
            <person name="Birren B.W."/>
            <person name="Taylor J.W."/>
        </authorList>
    </citation>
    <scope>NUCLEOTIDE SEQUENCE [LARGE SCALE GENOMIC DNA]</scope>
    <source>
        <strain evidence="2">RS</strain>
    </source>
</reference>
<proteinExistence type="predicted"/>
<evidence type="ECO:0000313" key="1">
    <source>
        <dbReference type="EMBL" id="KJF59929.1"/>
    </source>
</evidence>
<organism evidence="1 2">
    <name type="scientific">Coccidioides immitis (strain RS)</name>
    <name type="common">Valley fever fungus</name>
    <dbReference type="NCBI Taxonomy" id="246410"/>
    <lineage>
        <taxon>Eukaryota</taxon>
        <taxon>Fungi</taxon>
        <taxon>Dikarya</taxon>
        <taxon>Ascomycota</taxon>
        <taxon>Pezizomycotina</taxon>
        <taxon>Eurotiomycetes</taxon>
        <taxon>Eurotiomycetidae</taxon>
        <taxon>Onygenales</taxon>
        <taxon>Onygenaceae</taxon>
        <taxon>Coccidioides</taxon>
    </lineage>
</organism>
<dbReference type="Proteomes" id="UP000001261">
    <property type="component" value="Unassembled WGS sequence"/>
</dbReference>
<dbReference type="KEGG" id="cim:CIMG_12591"/>